<evidence type="ECO:0008006" key="4">
    <source>
        <dbReference type="Google" id="ProtNLM"/>
    </source>
</evidence>
<feature type="transmembrane region" description="Helical" evidence="1">
    <location>
        <begin position="344"/>
        <end position="371"/>
    </location>
</feature>
<keyword evidence="1" id="KW-0812">Transmembrane</keyword>
<reference evidence="2 3" key="1">
    <citation type="submission" date="2017-02" db="EMBL/GenBank/DDBJ databases">
        <authorList>
            <person name="Peterson S.W."/>
        </authorList>
    </citation>
    <scope>NUCLEOTIDE SEQUENCE [LARGE SCALE GENOMIC DNA]</scope>
    <source>
        <strain evidence="2 3">2B3F</strain>
    </source>
</reference>
<keyword evidence="1" id="KW-0472">Membrane</keyword>
<name>A0A1R4J8Z3_9MICC</name>
<organism evidence="2 3">
    <name type="scientific">Micrococcus lylae</name>
    <dbReference type="NCBI Taxonomy" id="1273"/>
    <lineage>
        <taxon>Bacteria</taxon>
        <taxon>Bacillati</taxon>
        <taxon>Actinomycetota</taxon>
        <taxon>Actinomycetes</taxon>
        <taxon>Micrococcales</taxon>
        <taxon>Micrococcaceae</taxon>
        <taxon>Micrococcus</taxon>
    </lineage>
</organism>
<evidence type="ECO:0000256" key="1">
    <source>
        <dbReference type="SAM" id="Phobius"/>
    </source>
</evidence>
<dbReference type="RefSeq" id="WP_143745275.1">
    <property type="nucleotide sequence ID" value="NZ_FUKP01000049.1"/>
</dbReference>
<evidence type="ECO:0000313" key="2">
    <source>
        <dbReference type="EMBL" id="SJN28548.1"/>
    </source>
</evidence>
<accession>A0A1R4J8Z3</accession>
<feature type="transmembrane region" description="Helical" evidence="1">
    <location>
        <begin position="74"/>
        <end position="95"/>
    </location>
</feature>
<dbReference type="EMBL" id="FUKP01000049">
    <property type="protein sequence ID" value="SJN28548.1"/>
    <property type="molecule type" value="Genomic_DNA"/>
</dbReference>
<protein>
    <recommendedName>
        <fullName evidence="4">O-antigen ligase domain-containing protein</fullName>
    </recommendedName>
</protein>
<feature type="transmembrane region" description="Helical" evidence="1">
    <location>
        <begin position="48"/>
        <end position="67"/>
    </location>
</feature>
<dbReference type="Proteomes" id="UP000196230">
    <property type="component" value="Unassembled WGS sequence"/>
</dbReference>
<proteinExistence type="predicted"/>
<evidence type="ECO:0000313" key="3">
    <source>
        <dbReference type="Proteomes" id="UP000196230"/>
    </source>
</evidence>
<sequence length="403" mass="44730">MSAFIRLSSLSLSDWCYLLALTGFLSQGVLNTIASTLGAVIPAVTDDWFTPVAIHVPFALYICARFIERRPLRFMPFVVVYSILLIMMLLSVVLHPEYVPTMFDETWSGSLWSTLLSPTAPVVAFLIVTLAPSGQLILLSLIIASYATFAGNVVRYAASTLRGYWIAVDSQGNEYASAYDLGFGYSVLLSVIVFTFLAFSGRRPWLHLAGAAVSLFMILFLTAAGLVLIANLNRILVSIQSWMAARGSNARSLDRLIDGSFTEDDARDNLGLISARLIDEGGPFGLGLYGDRYHIRRQYHWGYPHNFLDEMWVTYGWLGGTLLVIVGVALAIRAYLRARHTLHAALMVVFLPLIFQLWVSMSYLLSVWFWVLLAVTWRSLTLPREELGAGVRGRPGAPEPEYG</sequence>
<feature type="transmembrane region" description="Helical" evidence="1">
    <location>
        <begin position="107"/>
        <end position="129"/>
    </location>
</feature>
<keyword evidence="1" id="KW-1133">Transmembrane helix</keyword>
<feature type="transmembrane region" description="Helical" evidence="1">
    <location>
        <begin position="312"/>
        <end position="332"/>
    </location>
</feature>
<gene>
    <name evidence="2" type="ORF">FM125_07180</name>
</gene>
<dbReference type="AlphaFoldDB" id="A0A1R4J8Z3"/>
<feature type="transmembrane region" description="Helical" evidence="1">
    <location>
        <begin position="136"/>
        <end position="158"/>
    </location>
</feature>
<feature type="transmembrane region" description="Helical" evidence="1">
    <location>
        <begin position="206"/>
        <end position="230"/>
    </location>
</feature>
<feature type="transmembrane region" description="Helical" evidence="1">
    <location>
        <begin position="178"/>
        <end position="199"/>
    </location>
</feature>